<dbReference type="CDD" id="cd08422">
    <property type="entry name" value="PBP2_CrgA_like"/>
    <property type="match status" value="1"/>
</dbReference>
<reference evidence="6 7" key="1">
    <citation type="submission" date="2008-01" db="EMBL/GenBank/DDBJ databases">
        <authorList>
            <person name="Wagner-Dobler I."/>
            <person name="Ferriera S."/>
            <person name="Johnson J."/>
            <person name="Kravitz S."/>
            <person name="Beeson K."/>
            <person name="Sutton G."/>
            <person name="Rogers Y.-H."/>
            <person name="Friedman R."/>
            <person name="Frazier M."/>
            <person name="Venter J.C."/>
        </authorList>
    </citation>
    <scope>NUCLEOTIDE SEQUENCE [LARGE SCALE GENOMIC DNA]</scope>
    <source>
        <strain evidence="7">DSM 17067 / NCIMB 14079 / DFL-11</strain>
    </source>
</reference>
<dbReference type="GO" id="GO:0003700">
    <property type="term" value="F:DNA-binding transcription factor activity"/>
    <property type="evidence" value="ECO:0007669"/>
    <property type="project" value="InterPro"/>
</dbReference>
<dbReference type="FunFam" id="3.40.190.290:FF:000001">
    <property type="entry name" value="Transcriptional regulator, LysR family"/>
    <property type="match status" value="1"/>
</dbReference>
<dbReference type="SUPFAM" id="SSF53850">
    <property type="entry name" value="Periplasmic binding protein-like II"/>
    <property type="match status" value="1"/>
</dbReference>
<reference evidence="6 7" key="2">
    <citation type="submission" date="2013-04" db="EMBL/GenBank/DDBJ databases">
        <authorList>
            <person name="Fiebig A."/>
            <person name="Pradella S."/>
            <person name="Wagner-Doebler I."/>
        </authorList>
    </citation>
    <scope>NUCLEOTIDE SEQUENCE [LARGE SCALE GENOMIC DNA]</scope>
    <source>
        <strain evidence="7">DSM 17067 / NCIMB 14079 / DFL-11</strain>
    </source>
</reference>
<dbReference type="InterPro" id="IPR005119">
    <property type="entry name" value="LysR_subst-bd"/>
</dbReference>
<dbReference type="Gene3D" id="3.40.190.290">
    <property type="match status" value="1"/>
</dbReference>
<dbReference type="Pfam" id="PF00126">
    <property type="entry name" value="HTH_1"/>
    <property type="match status" value="1"/>
</dbReference>
<dbReference type="InterPro" id="IPR058163">
    <property type="entry name" value="LysR-type_TF_proteobact-type"/>
</dbReference>
<evidence type="ECO:0000256" key="1">
    <source>
        <dbReference type="ARBA" id="ARBA00009437"/>
    </source>
</evidence>
<evidence type="ECO:0000313" key="7">
    <source>
        <dbReference type="Proteomes" id="UP000004703"/>
    </source>
</evidence>
<proteinExistence type="inferred from homology"/>
<dbReference type="PANTHER" id="PTHR30537">
    <property type="entry name" value="HTH-TYPE TRANSCRIPTIONAL REGULATOR"/>
    <property type="match status" value="1"/>
</dbReference>
<comment type="similarity">
    <text evidence="1">Belongs to the LysR transcriptional regulatory family.</text>
</comment>
<evidence type="ECO:0000313" key="6">
    <source>
        <dbReference type="EMBL" id="EEE47069.1"/>
    </source>
</evidence>
<evidence type="ECO:0000259" key="5">
    <source>
        <dbReference type="PROSITE" id="PS50931"/>
    </source>
</evidence>
<accession>A0A5E8H523</accession>
<dbReference type="GO" id="GO:0003677">
    <property type="term" value="F:DNA binding"/>
    <property type="evidence" value="ECO:0007669"/>
    <property type="project" value="UniProtKB-KW"/>
</dbReference>
<dbReference type="PANTHER" id="PTHR30537:SF5">
    <property type="entry name" value="HTH-TYPE TRANSCRIPTIONAL ACTIVATOR TTDR-RELATED"/>
    <property type="match status" value="1"/>
</dbReference>
<dbReference type="RefSeq" id="WP_008196009.1">
    <property type="nucleotide sequence ID" value="NZ_CM011002.1"/>
</dbReference>
<dbReference type="PROSITE" id="PS50931">
    <property type="entry name" value="HTH_LYSR"/>
    <property type="match status" value="1"/>
</dbReference>
<dbReference type="InterPro" id="IPR036388">
    <property type="entry name" value="WH-like_DNA-bd_sf"/>
</dbReference>
<dbReference type="InterPro" id="IPR000847">
    <property type="entry name" value="LysR_HTH_N"/>
</dbReference>
<organism evidence="6 7">
    <name type="scientific">Roseibium alexandrii (strain DSM 17067 / NCIMB 14079 / DFL-11)</name>
    <name type="common">Labrenzia alexandrii</name>
    <dbReference type="NCBI Taxonomy" id="244592"/>
    <lineage>
        <taxon>Bacteria</taxon>
        <taxon>Pseudomonadati</taxon>
        <taxon>Pseudomonadota</taxon>
        <taxon>Alphaproteobacteria</taxon>
        <taxon>Hyphomicrobiales</taxon>
        <taxon>Stappiaceae</taxon>
        <taxon>Roseibium</taxon>
    </lineage>
</organism>
<keyword evidence="3" id="KW-0238">DNA-binding</keyword>
<dbReference type="Pfam" id="PF03466">
    <property type="entry name" value="LysR_substrate"/>
    <property type="match status" value="1"/>
</dbReference>
<protein>
    <submittedName>
        <fullName evidence="6">Transcriptional regulator</fullName>
    </submittedName>
</protein>
<gene>
    <name evidence="6" type="ORF">SADFL11_4358</name>
</gene>
<dbReference type="AlphaFoldDB" id="A0A5E8H523"/>
<evidence type="ECO:0000256" key="2">
    <source>
        <dbReference type="ARBA" id="ARBA00023015"/>
    </source>
</evidence>
<feature type="domain" description="HTH lysR-type" evidence="5">
    <location>
        <begin position="3"/>
        <end position="60"/>
    </location>
</feature>
<dbReference type="Proteomes" id="UP000004703">
    <property type="component" value="Chromosome"/>
</dbReference>
<dbReference type="EMBL" id="ACCU02000004">
    <property type="protein sequence ID" value="EEE47069.1"/>
    <property type="molecule type" value="Genomic_DNA"/>
</dbReference>
<name>A0A5E8H523_ROSAD</name>
<keyword evidence="2" id="KW-0805">Transcription regulation</keyword>
<evidence type="ECO:0000256" key="4">
    <source>
        <dbReference type="ARBA" id="ARBA00023163"/>
    </source>
</evidence>
<evidence type="ECO:0000256" key="3">
    <source>
        <dbReference type="ARBA" id="ARBA00023125"/>
    </source>
</evidence>
<dbReference type="SUPFAM" id="SSF46785">
    <property type="entry name" value="Winged helix' DNA-binding domain"/>
    <property type="match status" value="1"/>
</dbReference>
<dbReference type="Gene3D" id="1.10.10.10">
    <property type="entry name" value="Winged helix-like DNA-binding domain superfamily/Winged helix DNA-binding domain"/>
    <property type="match status" value="1"/>
</dbReference>
<comment type="caution">
    <text evidence="6">The sequence shown here is derived from an EMBL/GenBank/DDBJ whole genome shotgun (WGS) entry which is preliminary data.</text>
</comment>
<keyword evidence="4" id="KW-0804">Transcription</keyword>
<dbReference type="InterPro" id="IPR036390">
    <property type="entry name" value="WH_DNA-bd_sf"/>
</dbReference>
<sequence length="302" mass="32718">MSIDLKSLELFVRVAALGAIGKAGAEFGLSATAATQRLQALETTVGTQLLHRTTRAVSLSTDGEIFLAHAKRILGNVEEALADIQPDAQDIKGDLRVACSASFGRLHIAPHVTEFLEHHPGVTLQLAMSDSVVDIVEQGFDMAIRIGELAPSTLKARKLAESPRLLVASPKYLERHSVPTTLEDLKHHNCLAREDMRTWSLTSADGTLHDVKINGNFSSTSAEAITEAARSGLGIARKCAWEIADQLTNGSLIPVLKNHTVSPYWKVFAVRPPSRLPSARVRAFTDFLEAKFKTVPALCDQA</sequence>